<evidence type="ECO:0000259" key="2">
    <source>
        <dbReference type="Pfam" id="PF22725"/>
    </source>
</evidence>
<evidence type="ECO:0000313" key="3">
    <source>
        <dbReference type="EMBL" id="TDU84350.1"/>
    </source>
</evidence>
<dbReference type="Gene3D" id="3.30.360.10">
    <property type="entry name" value="Dihydrodipicolinate Reductase, domain 2"/>
    <property type="match status" value="1"/>
</dbReference>
<dbReference type="Pfam" id="PF22725">
    <property type="entry name" value="GFO_IDH_MocA_C3"/>
    <property type="match status" value="1"/>
</dbReference>
<gene>
    <name evidence="3" type="ORF">EV138_6821</name>
</gene>
<feature type="domain" description="GFO/IDH/MocA-like oxidoreductase" evidence="2">
    <location>
        <begin position="146"/>
        <end position="267"/>
    </location>
</feature>
<dbReference type="SUPFAM" id="SSF51735">
    <property type="entry name" value="NAD(P)-binding Rossmann-fold domains"/>
    <property type="match status" value="1"/>
</dbReference>
<dbReference type="EMBL" id="SOCE01000002">
    <property type="protein sequence ID" value="TDU84350.1"/>
    <property type="molecule type" value="Genomic_DNA"/>
</dbReference>
<organism evidence="3 4">
    <name type="scientific">Kribbella voronezhensis</name>
    <dbReference type="NCBI Taxonomy" id="2512212"/>
    <lineage>
        <taxon>Bacteria</taxon>
        <taxon>Bacillati</taxon>
        <taxon>Actinomycetota</taxon>
        <taxon>Actinomycetes</taxon>
        <taxon>Propionibacteriales</taxon>
        <taxon>Kribbellaceae</taxon>
        <taxon>Kribbella</taxon>
    </lineage>
</organism>
<evidence type="ECO:0000313" key="4">
    <source>
        <dbReference type="Proteomes" id="UP000295151"/>
    </source>
</evidence>
<dbReference type="AlphaFoldDB" id="A0A4R7SY90"/>
<reference evidence="3 4" key="1">
    <citation type="submission" date="2019-03" db="EMBL/GenBank/DDBJ databases">
        <title>Genomic Encyclopedia of Type Strains, Phase III (KMG-III): the genomes of soil and plant-associated and newly described type strains.</title>
        <authorList>
            <person name="Whitman W."/>
        </authorList>
    </citation>
    <scope>NUCLEOTIDE SEQUENCE [LARGE SCALE GENOMIC DNA]</scope>
    <source>
        <strain evidence="3 4">VKM Ac-2575</strain>
    </source>
</reference>
<evidence type="ECO:0000259" key="1">
    <source>
        <dbReference type="Pfam" id="PF01408"/>
    </source>
</evidence>
<proteinExistence type="predicted"/>
<feature type="domain" description="Gfo/Idh/MocA-like oxidoreductase N-terminal" evidence="1">
    <location>
        <begin position="9"/>
        <end position="124"/>
    </location>
</feature>
<dbReference type="RefSeq" id="WP_133984062.1">
    <property type="nucleotide sequence ID" value="NZ_SOCE01000002.1"/>
</dbReference>
<protein>
    <submittedName>
        <fullName evidence="3">Putative dehydrogenase</fullName>
    </submittedName>
</protein>
<dbReference type="SUPFAM" id="SSF55347">
    <property type="entry name" value="Glyceraldehyde-3-phosphate dehydrogenase-like, C-terminal domain"/>
    <property type="match status" value="1"/>
</dbReference>
<dbReference type="Proteomes" id="UP000295151">
    <property type="component" value="Unassembled WGS sequence"/>
</dbReference>
<dbReference type="InterPro" id="IPR036291">
    <property type="entry name" value="NAD(P)-bd_dom_sf"/>
</dbReference>
<dbReference type="OrthoDB" id="9815825at2"/>
<dbReference type="GO" id="GO:0000166">
    <property type="term" value="F:nucleotide binding"/>
    <property type="evidence" value="ECO:0007669"/>
    <property type="project" value="InterPro"/>
</dbReference>
<dbReference type="PANTHER" id="PTHR43249:SF1">
    <property type="entry name" value="D-GLUCOSIDE 3-DEHYDROGENASE"/>
    <property type="match status" value="1"/>
</dbReference>
<dbReference type="InterPro" id="IPR055170">
    <property type="entry name" value="GFO_IDH_MocA-like_dom"/>
</dbReference>
<dbReference type="Pfam" id="PF01408">
    <property type="entry name" value="GFO_IDH_MocA"/>
    <property type="match status" value="1"/>
</dbReference>
<accession>A0A4R7SY90</accession>
<dbReference type="InterPro" id="IPR000683">
    <property type="entry name" value="Gfo/Idh/MocA-like_OxRdtase_N"/>
</dbReference>
<comment type="caution">
    <text evidence="3">The sequence shown here is derived from an EMBL/GenBank/DDBJ whole genome shotgun (WGS) entry which is preliminary data.</text>
</comment>
<sequence length="364" mass="38034">MSDSTNPHQVAIVGCGIIGRTHADTVAARPDAEVTALVDGDPAARQALATRLKEAGQPEPKVYDDLAAALAGSDISLVAICTPSGTHAAIAEQALNAKLHVVIEKPLDVDLIRARRLGAAATRAAGHGVISSVISQHRFDPGSALVADAVRAGRFGTMTSAVASVAWWRSDEYYASAGWRGTWAQDGGGALMNQGVHTVDLLLWFMGRPVNIQAQAIRAAHHAIEVEDTVVATLSFESGAVATLHATTAAFPGGRTRVSVHGTAGGAELEDDVLRRFNVDGGSDDVTVDAEPPGGHVAQYEDIFDAIGNGRQPGITVHDAIDALATVRAVYVASTLQRPVKFADVLEGRYDDVEVSRGIGLPPR</sequence>
<keyword evidence="4" id="KW-1185">Reference proteome</keyword>
<name>A0A4R7SY90_9ACTN</name>
<dbReference type="PANTHER" id="PTHR43249">
    <property type="entry name" value="UDP-N-ACETYL-2-AMINO-2-DEOXY-D-GLUCURONATE OXIDASE"/>
    <property type="match status" value="1"/>
</dbReference>
<dbReference type="Gene3D" id="3.40.50.720">
    <property type="entry name" value="NAD(P)-binding Rossmann-like Domain"/>
    <property type="match status" value="1"/>
</dbReference>
<dbReference type="InterPro" id="IPR052515">
    <property type="entry name" value="Gfo/Idh/MocA_Oxidoreductase"/>
</dbReference>